<reference evidence="7 8" key="1">
    <citation type="submission" date="2019-11" db="EMBL/GenBank/DDBJ databases">
        <authorList>
            <person name="Cho J.-C."/>
        </authorList>
    </citation>
    <scope>NUCLEOTIDE SEQUENCE [LARGE SCALE GENOMIC DNA]</scope>
    <source>
        <strain evidence="6 7">JH1073</strain>
        <strain evidence="5 8">JH702</strain>
    </source>
</reference>
<evidence type="ECO:0000313" key="5">
    <source>
        <dbReference type="EMBL" id="MDG0867020.1"/>
    </source>
</evidence>
<reference evidence="6" key="2">
    <citation type="journal article" date="2023" name="Nat. Commun.">
        <title>Cultivation of marine bacteria of the SAR202 clade.</title>
        <authorList>
            <person name="Lim Y."/>
            <person name="Seo J.H."/>
            <person name="Giovannoni S.J."/>
            <person name="Kang I."/>
            <person name="Cho J.C."/>
        </authorList>
    </citation>
    <scope>NUCLEOTIDE SEQUENCE</scope>
    <source>
        <strain evidence="6">JH1073</strain>
    </source>
</reference>
<keyword evidence="2" id="KW-0479">Metal-binding</keyword>
<dbReference type="InterPro" id="IPR005000">
    <property type="entry name" value="Aldolase/citrate-lyase_domain"/>
</dbReference>
<evidence type="ECO:0000259" key="4">
    <source>
        <dbReference type="Pfam" id="PF03328"/>
    </source>
</evidence>
<dbReference type="GO" id="GO:0046872">
    <property type="term" value="F:metal ion binding"/>
    <property type="evidence" value="ECO:0007669"/>
    <property type="project" value="UniProtKB-KW"/>
</dbReference>
<dbReference type="GO" id="GO:0016832">
    <property type="term" value="F:aldehyde-lyase activity"/>
    <property type="evidence" value="ECO:0007669"/>
    <property type="project" value="TreeGrafter"/>
</dbReference>
<evidence type="ECO:0000256" key="1">
    <source>
        <dbReference type="ARBA" id="ARBA00005568"/>
    </source>
</evidence>
<sequence>MTLKTNLKHRIRSSEITVGAATPLTATKSRIEDIMGSSDYSFLSVDSQHNAYDERALVELCESADQVGVPVVFRIKHTRNSYLVGNILDLGPAGVEIPQTETEETAQEALDYFYYPQVGKRSWGGPPTSWRADYTDRNEYADFWNDYGVLWLQIESLSAVTRAKTFARPGVDCLSWGPADLSFNREANPDHPLKTDDDCIEHVVKLLEGTDTKLCIRSYQPELRNKYLDMGATVLIEIPTA</sequence>
<accession>A0AAJ5ZHW0</accession>
<dbReference type="InterPro" id="IPR015813">
    <property type="entry name" value="Pyrv/PenolPyrv_kinase-like_dom"/>
</dbReference>
<evidence type="ECO:0000313" key="6">
    <source>
        <dbReference type="EMBL" id="WFG38433.1"/>
    </source>
</evidence>
<dbReference type="InterPro" id="IPR040442">
    <property type="entry name" value="Pyrv_kinase-like_dom_sf"/>
</dbReference>
<dbReference type="EMBL" id="WMBE01000002">
    <property type="protein sequence ID" value="MDG0867020.1"/>
    <property type="molecule type" value="Genomic_DNA"/>
</dbReference>
<dbReference type="Proteomes" id="UP001219901">
    <property type="component" value="Chromosome"/>
</dbReference>
<evidence type="ECO:0000256" key="3">
    <source>
        <dbReference type="ARBA" id="ARBA00023239"/>
    </source>
</evidence>
<evidence type="ECO:0000313" key="7">
    <source>
        <dbReference type="Proteomes" id="UP001219901"/>
    </source>
</evidence>
<feature type="domain" description="HpcH/HpaI aldolase/citrate lyase" evidence="4">
    <location>
        <begin position="66"/>
        <end position="184"/>
    </location>
</feature>
<gene>
    <name evidence="5" type="ORF">GKO46_08030</name>
    <name evidence="6" type="ORF">GKO48_02035</name>
</gene>
<dbReference type="Proteomes" id="UP001321249">
    <property type="component" value="Unassembled WGS sequence"/>
</dbReference>
<dbReference type="RefSeq" id="WP_342824960.1">
    <property type="nucleotide sequence ID" value="NZ_CP046146.1"/>
</dbReference>
<dbReference type="PANTHER" id="PTHR30502">
    <property type="entry name" value="2-KETO-3-DEOXY-L-RHAMNONATE ALDOLASE"/>
    <property type="match status" value="1"/>
</dbReference>
<reference evidence="7" key="3">
    <citation type="submission" date="2023-06" db="EMBL/GenBank/DDBJ databases">
        <title>Pangenomics reveal diversification of enzyme families and niche specialization in globally abundant SAR202 bacteria.</title>
        <authorList>
            <person name="Saw J.H.W."/>
        </authorList>
    </citation>
    <scope>NUCLEOTIDE SEQUENCE [LARGE SCALE GENOMIC DNA]</scope>
    <source>
        <strain evidence="7">JH1073</strain>
    </source>
</reference>
<evidence type="ECO:0000313" key="8">
    <source>
        <dbReference type="Proteomes" id="UP001321249"/>
    </source>
</evidence>
<proteinExistence type="inferred from homology"/>
<dbReference type="PANTHER" id="PTHR30502:SF0">
    <property type="entry name" value="PHOSPHOENOLPYRUVATE CARBOXYLASE FAMILY PROTEIN"/>
    <property type="match status" value="1"/>
</dbReference>
<dbReference type="SUPFAM" id="SSF51621">
    <property type="entry name" value="Phosphoenolpyruvate/pyruvate domain"/>
    <property type="match status" value="1"/>
</dbReference>
<keyword evidence="7" id="KW-1185">Reference proteome</keyword>
<dbReference type="Gene3D" id="3.20.20.60">
    <property type="entry name" value="Phosphoenolpyruvate-binding domains"/>
    <property type="match status" value="1"/>
</dbReference>
<comment type="similarity">
    <text evidence="1">Belongs to the HpcH/HpaI aldolase family.</text>
</comment>
<dbReference type="AlphaFoldDB" id="A0AAJ5ZHW0"/>
<evidence type="ECO:0000256" key="2">
    <source>
        <dbReference type="ARBA" id="ARBA00022723"/>
    </source>
</evidence>
<name>A0AAJ5ZHW0_9CHLR</name>
<keyword evidence="3" id="KW-0456">Lyase</keyword>
<dbReference type="GO" id="GO:0005737">
    <property type="term" value="C:cytoplasm"/>
    <property type="evidence" value="ECO:0007669"/>
    <property type="project" value="TreeGrafter"/>
</dbReference>
<protein>
    <recommendedName>
        <fullName evidence="4">HpcH/HpaI aldolase/citrate lyase domain-containing protein</fullName>
    </recommendedName>
</protein>
<dbReference type="Pfam" id="PF03328">
    <property type="entry name" value="HpcH_HpaI"/>
    <property type="match status" value="1"/>
</dbReference>
<organism evidence="6 7">
    <name type="scientific">Candidatus Lucifugimonas marina</name>
    <dbReference type="NCBI Taxonomy" id="3038979"/>
    <lineage>
        <taxon>Bacteria</taxon>
        <taxon>Bacillati</taxon>
        <taxon>Chloroflexota</taxon>
        <taxon>Dehalococcoidia</taxon>
        <taxon>SAR202 cluster</taxon>
        <taxon>Candidatus Lucifugimonadales</taxon>
        <taxon>Candidatus Lucifugimonadaceae</taxon>
        <taxon>Candidatus Lucifugimonas</taxon>
    </lineage>
</organism>
<dbReference type="InterPro" id="IPR050251">
    <property type="entry name" value="HpcH-HpaI_aldolase"/>
</dbReference>
<dbReference type="EMBL" id="CP046147">
    <property type="protein sequence ID" value="WFG38433.1"/>
    <property type="molecule type" value="Genomic_DNA"/>
</dbReference>